<dbReference type="InterPro" id="IPR003356">
    <property type="entry name" value="DNA_methylase_A-5"/>
</dbReference>
<dbReference type="AlphaFoldDB" id="A0A6V8PGW5"/>
<feature type="domain" description="DNA methylase adenine-specific" evidence="1">
    <location>
        <begin position="9"/>
        <end position="45"/>
    </location>
</feature>
<reference evidence="2 3" key="1">
    <citation type="journal article" date="2020" name="Front. Microbiol.">
        <title>Single-cell genomics of novel Actinobacteria with the Wood-Ljungdahl pathway discovered in a serpentinizing system.</title>
        <authorList>
            <person name="Merino N."/>
            <person name="Kawai M."/>
            <person name="Boyd E.S."/>
            <person name="Colman D.R."/>
            <person name="McGlynn S.E."/>
            <person name="Nealson K.H."/>
            <person name="Kurokawa K."/>
            <person name="Hongoh Y."/>
        </authorList>
    </citation>
    <scope>NUCLEOTIDE SEQUENCE [LARGE SCALE GENOMIC DNA]</scope>
    <source>
        <strain evidence="2 3">S42</strain>
    </source>
</reference>
<evidence type="ECO:0000313" key="3">
    <source>
        <dbReference type="Proteomes" id="UP000568877"/>
    </source>
</evidence>
<dbReference type="EMBL" id="BLSA01000012">
    <property type="protein sequence ID" value="GFP31882.1"/>
    <property type="molecule type" value="Genomic_DNA"/>
</dbReference>
<dbReference type="Pfam" id="PF02384">
    <property type="entry name" value="N6_Mtase"/>
    <property type="match status" value="1"/>
</dbReference>
<dbReference type="SUPFAM" id="SSF53335">
    <property type="entry name" value="S-adenosyl-L-methionine-dependent methyltransferases"/>
    <property type="match status" value="1"/>
</dbReference>
<gene>
    <name evidence="2" type="ORF">HKBW3S42_00188</name>
</gene>
<dbReference type="InterPro" id="IPR029063">
    <property type="entry name" value="SAM-dependent_MTases_sf"/>
</dbReference>
<sequence>MRNRISIWTWQNVPGFCKSATLDGIRSHGYVLTPGRYVGTEEVEDAGEPFEERMARLTAGLAEQFKESEELQKKIRANLEELGFNIDVD</sequence>
<evidence type="ECO:0000313" key="2">
    <source>
        <dbReference type="EMBL" id="GFP31882.1"/>
    </source>
</evidence>
<dbReference type="Gene3D" id="3.40.50.150">
    <property type="entry name" value="Vaccinia Virus protein VP39"/>
    <property type="match status" value="1"/>
</dbReference>
<proteinExistence type="predicted"/>
<protein>
    <submittedName>
        <fullName evidence="2">Type I restriction enzyme M protein</fullName>
    </submittedName>
</protein>
<accession>A0A6V8PGW5</accession>
<name>A0A6V8PGW5_9ACTN</name>
<evidence type="ECO:0000259" key="1">
    <source>
        <dbReference type="Pfam" id="PF02384"/>
    </source>
</evidence>
<organism evidence="2 3">
    <name type="scientific">Candidatus Hakubella thermalkaliphila</name>
    <dbReference type="NCBI Taxonomy" id="2754717"/>
    <lineage>
        <taxon>Bacteria</taxon>
        <taxon>Bacillati</taxon>
        <taxon>Actinomycetota</taxon>
        <taxon>Actinomycetota incertae sedis</taxon>
        <taxon>Candidatus Hakubellales</taxon>
        <taxon>Candidatus Hakubellaceae</taxon>
        <taxon>Candidatus Hakubella</taxon>
    </lineage>
</organism>
<comment type="caution">
    <text evidence="2">The sequence shown here is derived from an EMBL/GenBank/DDBJ whole genome shotgun (WGS) entry which is preliminary data.</text>
</comment>
<dbReference type="GO" id="GO:0003677">
    <property type="term" value="F:DNA binding"/>
    <property type="evidence" value="ECO:0007669"/>
    <property type="project" value="InterPro"/>
</dbReference>
<dbReference type="Proteomes" id="UP000568877">
    <property type="component" value="Unassembled WGS sequence"/>
</dbReference>
<dbReference type="GO" id="GO:0008170">
    <property type="term" value="F:N-methyltransferase activity"/>
    <property type="evidence" value="ECO:0007669"/>
    <property type="project" value="InterPro"/>
</dbReference>